<evidence type="ECO:0000313" key="2">
    <source>
        <dbReference type="EMBL" id="MCX5618838.1"/>
    </source>
</evidence>
<keyword evidence="1" id="KW-0812">Transmembrane</keyword>
<feature type="transmembrane region" description="Helical" evidence="1">
    <location>
        <begin position="39"/>
        <end position="60"/>
    </location>
</feature>
<dbReference type="EMBL" id="JANIDX010000001">
    <property type="protein sequence ID" value="MCX5618838.1"/>
    <property type="molecule type" value="Genomic_DNA"/>
</dbReference>
<gene>
    <name evidence="2" type="ORF">NQF89_00130</name>
</gene>
<keyword evidence="3" id="KW-1185">Reference proteome</keyword>
<feature type="transmembrane region" description="Helical" evidence="1">
    <location>
        <begin position="66"/>
        <end position="90"/>
    </location>
</feature>
<dbReference type="RefSeq" id="WP_155578992.1">
    <property type="nucleotide sequence ID" value="NZ_JANIDX010000001.1"/>
</dbReference>
<organism evidence="2 3">
    <name type="scientific">Bombella pollinis</name>
    <dbReference type="NCBI Taxonomy" id="2967337"/>
    <lineage>
        <taxon>Bacteria</taxon>
        <taxon>Pseudomonadati</taxon>
        <taxon>Pseudomonadota</taxon>
        <taxon>Alphaproteobacteria</taxon>
        <taxon>Acetobacterales</taxon>
        <taxon>Acetobacteraceae</taxon>
        <taxon>Bombella</taxon>
    </lineage>
</organism>
<sequence length="99" mass="10617">MPFIDTTFSLFAGGLGLGSFSAILLWLQLPGQTPQISYLNPTLAKGLLGVTALLAWNLWAYIFGPIGAFFCLGGLTMALLCLLPICWAILDTYRSSLSS</sequence>
<proteinExistence type="predicted"/>
<keyword evidence="1" id="KW-0472">Membrane</keyword>
<evidence type="ECO:0000313" key="3">
    <source>
        <dbReference type="Proteomes" id="UP001165575"/>
    </source>
</evidence>
<name>A0ABT3WMG2_9PROT</name>
<feature type="transmembrane region" description="Helical" evidence="1">
    <location>
        <begin position="6"/>
        <end position="27"/>
    </location>
</feature>
<keyword evidence="1" id="KW-1133">Transmembrane helix</keyword>
<evidence type="ECO:0000256" key="1">
    <source>
        <dbReference type="SAM" id="Phobius"/>
    </source>
</evidence>
<comment type="caution">
    <text evidence="2">The sequence shown here is derived from an EMBL/GenBank/DDBJ whole genome shotgun (WGS) entry which is preliminary data.</text>
</comment>
<accession>A0ABT3WMG2</accession>
<reference evidence="2 3" key="1">
    <citation type="submission" date="2022-07" db="EMBL/GenBank/DDBJ databases">
        <title>Bombella genomes.</title>
        <authorList>
            <person name="Harer L."/>
            <person name="Styblova S."/>
            <person name="Ehrmann M."/>
        </authorList>
    </citation>
    <scope>NUCLEOTIDE SEQUENCE [LARGE SCALE GENOMIC DNA]</scope>
    <source>
        <strain evidence="2 3">TMW 2.2556</strain>
    </source>
</reference>
<dbReference type="Proteomes" id="UP001165575">
    <property type="component" value="Unassembled WGS sequence"/>
</dbReference>
<protein>
    <submittedName>
        <fullName evidence="2">Uncharacterized protein</fullName>
    </submittedName>
</protein>